<evidence type="ECO:0000313" key="4">
    <source>
        <dbReference type="EMBL" id="TXC63045.1"/>
    </source>
</evidence>
<feature type="domain" description="Mce/MlaD" evidence="3">
    <location>
        <begin position="38"/>
        <end position="115"/>
    </location>
</feature>
<dbReference type="AlphaFoldDB" id="A0A5C6TT06"/>
<keyword evidence="2" id="KW-0472">Membrane</keyword>
<feature type="compositionally biased region" description="Basic and acidic residues" evidence="1">
    <location>
        <begin position="324"/>
        <end position="338"/>
    </location>
</feature>
<dbReference type="PANTHER" id="PTHR36698">
    <property type="entry name" value="BLL5892 PROTEIN"/>
    <property type="match status" value="1"/>
</dbReference>
<evidence type="ECO:0000313" key="5">
    <source>
        <dbReference type="Proteomes" id="UP000321249"/>
    </source>
</evidence>
<protein>
    <submittedName>
        <fullName evidence="4">MCE family protein</fullName>
    </submittedName>
</protein>
<feature type="region of interest" description="Disordered" evidence="1">
    <location>
        <begin position="313"/>
        <end position="338"/>
    </location>
</feature>
<accession>A0A5C6TT06</accession>
<keyword evidence="2" id="KW-1133">Transmembrane helix</keyword>
<keyword evidence="2" id="KW-0812">Transmembrane</keyword>
<evidence type="ECO:0000256" key="2">
    <source>
        <dbReference type="SAM" id="Phobius"/>
    </source>
</evidence>
<dbReference type="Proteomes" id="UP000321249">
    <property type="component" value="Unassembled WGS sequence"/>
</dbReference>
<dbReference type="OrthoDB" id="9808689at2"/>
<name>A0A5C6TT06_9SPHN</name>
<dbReference type="PANTHER" id="PTHR36698:SF2">
    <property type="entry name" value="MCE_MLAD DOMAIN-CONTAINING PROTEIN"/>
    <property type="match status" value="1"/>
</dbReference>
<keyword evidence="5" id="KW-1185">Reference proteome</keyword>
<feature type="transmembrane region" description="Helical" evidence="2">
    <location>
        <begin position="7"/>
        <end position="28"/>
    </location>
</feature>
<organism evidence="4 5">
    <name type="scientific">Allosphingosinicella ginsenosidimutans</name>
    <dbReference type="NCBI Taxonomy" id="1176539"/>
    <lineage>
        <taxon>Bacteria</taxon>
        <taxon>Pseudomonadati</taxon>
        <taxon>Pseudomonadota</taxon>
        <taxon>Alphaproteobacteria</taxon>
        <taxon>Sphingomonadales</taxon>
        <taxon>Sphingomonadaceae</taxon>
        <taxon>Allosphingosinicella</taxon>
    </lineage>
</organism>
<evidence type="ECO:0000256" key="1">
    <source>
        <dbReference type="SAM" id="MobiDB-lite"/>
    </source>
</evidence>
<comment type="caution">
    <text evidence="4">The sequence shown here is derived from an EMBL/GenBank/DDBJ whole genome shotgun (WGS) entry which is preliminary data.</text>
</comment>
<dbReference type="InterPro" id="IPR003399">
    <property type="entry name" value="Mce/MlaD"/>
</dbReference>
<dbReference type="EMBL" id="VOQQ01000001">
    <property type="protein sequence ID" value="TXC63045.1"/>
    <property type="molecule type" value="Genomic_DNA"/>
</dbReference>
<gene>
    <name evidence="4" type="ORF">FRZ32_04820</name>
</gene>
<sequence>METRSNQILVGSIVLGMLVALVVFIVWLSQFGEGGEKTYDIFFQQSIDGLEKGSGVTFRGVPVGQIKAIHLEPRSPQFIRVRISVNDTTPVLQGTTATIRSVGFTGPTQIQLDPPPPPPPGRTAAPQVEIQCPRVNPEAECPYGYPVIPVRPGALGQLLNSAPELLERVNTLTERLTELLGDRNQRSFSSILDNLDEVTRNLARNGPEITQTIAQARETLRQAGDAAEQISRLAGTTNNLLDENGRPLMAELQRTIHSADQSMQNLNAAVSDARPGIQTFSNRTLPEVGQLVRDLRATSESLRSISQRLDQEGVRGVLGGQRLPDYRPGRGAPRRQER</sequence>
<reference evidence="4 5" key="1">
    <citation type="journal article" date="2015" name="J. Microbiol.">
        <title>Sphingosinicella ginsenosidimutans sp. nov., with ginsenoside converting activity.</title>
        <authorList>
            <person name="Kim J.K."/>
            <person name="Kang M.S."/>
            <person name="Park S.C."/>
            <person name="Kim K.M."/>
            <person name="Choi K."/>
            <person name="Yoon M.H."/>
            <person name="Im W.T."/>
        </authorList>
    </citation>
    <scope>NUCLEOTIDE SEQUENCE [LARGE SCALE GENOMIC DNA]</scope>
    <source>
        <strain evidence="4 5">BS-11</strain>
    </source>
</reference>
<proteinExistence type="predicted"/>
<dbReference type="RefSeq" id="WP_147042446.1">
    <property type="nucleotide sequence ID" value="NZ_BAABIR010000002.1"/>
</dbReference>
<dbReference type="Pfam" id="PF02470">
    <property type="entry name" value="MlaD"/>
    <property type="match status" value="1"/>
</dbReference>
<evidence type="ECO:0000259" key="3">
    <source>
        <dbReference type="Pfam" id="PF02470"/>
    </source>
</evidence>